<organism evidence="1 2">
    <name type="scientific">Candidula unifasciata</name>
    <dbReference type="NCBI Taxonomy" id="100452"/>
    <lineage>
        <taxon>Eukaryota</taxon>
        <taxon>Metazoa</taxon>
        <taxon>Spiralia</taxon>
        <taxon>Lophotrochozoa</taxon>
        <taxon>Mollusca</taxon>
        <taxon>Gastropoda</taxon>
        <taxon>Heterobranchia</taxon>
        <taxon>Euthyneura</taxon>
        <taxon>Panpulmonata</taxon>
        <taxon>Eupulmonata</taxon>
        <taxon>Stylommatophora</taxon>
        <taxon>Helicina</taxon>
        <taxon>Helicoidea</taxon>
        <taxon>Geomitridae</taxon>
        <taxon>Candidula</taxon>
    </lineage>
</organism>
<evidence type="ECO:0000313" key="1">
    <source>
        <dbReference type="EMBL" id="CAG5131555.1"/>
    </source>
</evidence>
<reference evidence="1" key="1">
    <citation type="submission" date="2021-04" db="EMBL/GenBank/DDBJ databases">
        <authorList>
            <consortium name="Molecular Ecology Group"/>
        </authorList>
    </citation>
    <scope>NUCLEOTIDE SEQUENCE</scope>
</reference>
<keyword evidence="2" id="KW-1185">Reference proteome</keyword>
<evidence type="ECO:0000313" key="2">
    <source>
        <dbReference type="Proteomes" id="UP000678393"/>
    </source>
</evidence>
<dbReference type="AlphaFoldDB" id="A0A8S3ZVE8"/>
<dbReference type="Proteomes" id="UP000678393">
    <property type="component" value="Unassembled WGS sequence"/>
</dbReference>
<proteinExistence type="predicted"/>
<protein>
    <submittedName>
        <fullName evidence="1">Uncharacterized protein</fullName>
    </submittedName>
</protein>
<name>A0A8S3ZVE8_9EUPU</name>
<feature type="non-terminal residue" evidence="1">
    <location>
        <position position="51"/>
    </location>
</feature>
<sequence>FGWREKNRILLDEAEVRVARKDENPCVESRRRVIRGVRHNSCLAVWILKLC</sequence>
<comment type="caution">
    <text evidence="1">The sequence shown here is derived from an EMBL/GenBank/DDBJ whole genome shotgun (WGS) entry which is preliminary data.</text>
</comment>
<feature type="non-terminal residue" evidence="1">
    <location>
        <position position="1"/>
    </location>
</feature>
<dbReference type="EMBL" id="CAJHNH020004746">
    <property type="protein sequence ID" value="CAG5131555.1"/>
    <property type="molecule type" value="Genomic_DNA"/>
</dbReference>
<gene>
    <name evidence="1" type="ORF">CUNI_LOCUS17113</name>
</gene>
<accession>A0A8S3ZVE8</accession>